<organism evidence="7 8">
    <name type="scientific">Leucocoprinus birnbaumii</name>
    <dbReference type="NCBI Taxonomy" id="56174"/>
    <lineage>
        <taxon>Eukaryota</taxon>
        <taxon>Fungi</taxon>
        <taxon>Dikarya</taxon>
        <taxon>Basidiomycota</taxon>
        <taxon>Agaricomycotina</taxon>
        <taxon>Agaricomycetes</taxon>
        <taxon>Agaricomycetidae</taxon>
        <taxon>Agaricales</taxon>
        <taxon>Agaricineae</taxon>
        <taxon>Agaricaceae</taxon>
        <taxon>Leucocoprinus</taxon>
    </lineage>
</organism>
<feature type="domain" description="Misato Segment II tubulin-like" evidence="5">
    <location>
        <begin position="2"/>
        <end position="115"/>
    </location>
</feature>
<dbReference type="Gene3D" id="3.40.50.1440">
    <property type="entry name" value="Tubulin/FtsZ, GTPase domain"/>
    <property type="match status" value="1"/>
</dbReference>
<comment type="caution">
    <text evidence="7">The sequence shown here is derived from an EMBL/GenBank/DDBJ whole genome shotgun (WGS) entry which is preliminary data.</text>
</comment>
<comment type="similarity">
    <text evidence="3">Belongs to the misato family.</text>
</comment>
<evidence type="ECO:0000313" key="8">
    <source>
        <dbReference type="Proteomes" id="UP001213000"/>
    </source>
</evidence>
<evidence type="ECO:0000259" key="5">
    <source>
        <dbReference type="Pfam" id="PF10644"/>
    </source>
</evidence>
<dbReference type="AlphaFoldDB" id="A0AAD5VY74"/>
<dbReference type="InterPro" id="IPR019605">
    <property type="entry name" value="Misato_II_tubulin-like"/>
</dbReference>
<dbReference type="PANTHER" id="PTHR13391:SF0">
    <property type="entry name" value="PROTEIN MISATO HOMOLOG 1"/>
    <property type="match status" value="1"/>
</dbReference>
<dbReference type="Pfam" id="PF10644">
    <property type="entry name" value="Misat_Tub_SegII"/>
    <property type="match status" value="1"/>
</dbReference>
<reference evidence="7" key="1">
    <citation type="submission" date="2022-07" db="EMBL/GenBank/DDBJ databases">
        <title>Genome Sequence of Leucocoprinus birnbaumii.</title>
        <authorList>
            <person name="Buettner E."/>
        </authorList>
    </citation>
    <scope>NUCLEOTIDE SEQUENCE</scope>
    <source>
        <strain evidence="7">VT141</strain>
    </source>
</reference>
<dbReference type="Proteomes" id="UP001213000">
    <property type="component" value="Unassembled WGS sequence"/>
</dbReference>
<evidence type="ECO:0000256" key="1">
    <source>
        <dbReference type="ARBA" id="ARBA00003757"/>
    </source>
</evidence>
<feature type="domain" description="DML1/Misato tubulin" evidence="6">
    <location>
        <begin position="126"/>
        <end position="310"/>
    </location>
</feature>
<dbReference type="PANTHER" id="PTHR13391">
    <property type="entry name" value="MITOCHONDRIAL DISTRIBUTION REGULATOR MISATO"/>
    <property type="match status" value="1"/>
</dbReference>
<name>A0AAD5VY74_9AGAR</name>
<dbReference type="InterPro" id="IPR029209">
    <property type="entry name" value="DML1/Misato_tubulin"/>
</dbReference>
<keyword evidence="4" id="KW-0496">Mitochondrion</keyword>
<dbReference type="PROSITE" id="PS00228">
    <property type="entry name" value="TUBULIN_B_AUTOREG"/>
    <property type="match status" value="1"/>
</dbReference>
<evidence type="ECO:0000256" key="3">
    <source>
        <dbReference type="ARBA" id="ARBA00008507"/>
    </source>
</evidence>
<dbReference type="InterPro" id="IPR036525">
    <property type="entry name" value="Tubulin/FtsZ_GTPase_sf"/>
</dbReference>
<dbReference type="GO" id="GO:0007005">
    <property type="term" value="P:mitochondrion organization"/>
    <property type="evidence" value="ECO:0007669"/>
    <property type="project" value="InterPro"/>
</dbReference>
<sequence>MREILYLQAGNYSNFISTHFWNTQDAYGLTQSSDENPVEDQVSFTERYTPNGATYYPRAIMFDYKENFGTLAQSNALSGVNESESTDPKPGLWDQSVDEIRQNRLARSSYHAQLEEEDQNSSQPTRPEEIRYWSDFSHVYYLPRSIQRVNRPGSGDATSDAWKESQDQFRQYNKASDNDLMDTSVRLFLEESDSIQGVHLMTDVTTFGGFSDALMVQLEDEFLKTPTVAFPILSANTAHADTDDAQSIRRILNEALYLRSLREHATLSIPISIPQTWSEKAWIGSPMPKSPYFSSSIIAAHVETVTYPLRMRTPPDTISTFGSRLLADGGSPPFAEISGVIPVGNGTNFGHSLANFTNPSAQCNEGRFFSLRDVTRGFDSLERRNYEGWRNGFIGHSKPETLSFSGFPLTAPFHTALSSDAQTLGTVHVLSRLSISNGLARLFKSYASLIDASMRRRSAGIMAMGIDTDDIAELITDLWTIHDSYPAEAQSHDDDGNVMGSDEE</sequence>
<evidence type="ECO:0000256" key="4">
    <source>
        <dbReference type="ARBA" id="ARBA00023128"/>
    </source>
</evidence>
<dbReference type="InterPro" id="IPR013838">
    <property type="entry name" value="Beta-tubulin_BS"/>
</dbReference>
<keyword evidence="8" id="KW-1185">Reference proteome</keyword>
<evidence type="ECO:0000313" key="7">
    <source>
        <dbReference type="EMBL" id="KAJ3573277.1"/>
    </source>
</evidence>
<dbReference type="EMBL" id="JANIEX010000108">
    <property type="protein sequence ID" value="KAJ3573277.1"/>
    <property type="molecule type" value="Genomic_DNA"/>
</dbReference>
<dbReference type="Pfam" id="PF14881">
    <property type="entry name" value="Tubulin_3"/>
    <property type="match status" value="1"/>
</dbReference>
<proteinExistence type="inferred from homology"/>
<protein>
    <recommendedName>
        <fullName evidence="9">Tubulin nucleotide-binding domain-like protein</fullName>
    </recommendedName>
</protein>
<accession>A0AAD5VY74</accession>
<evidence type="ECO:0000256" key="2">
    <source>
        <dbReference type="ARBA" id="ARBA00004173"/>
    </source>
</evidence>
<comment type="subcellular location">
    <subcellularLocation>
        <location evidence="2">Mitochondrion</location>
    </subcellularLocation>
</comment>
<dbReference type="SUPFAM" id="SSF52490">
    <property type="entry name" value="Tubulin nucleotide-binding domain-like"/>
    <property type="match status" value="1"/>
</dbReference>
<dbReference type="InterPro" id="IPR049942">
    <property type="entry name" value="DML1/Misato"/>
</dbReference>
<evidence type="ECO:0000259" key="6">
    <source>
        <dbReference type="Pfam" id="PF14881"/>
    </source>
</evidence>
<comment type="function">
    <text evidence="1">Involved in the partitioning of the mitochondrial organelle and mitochondrial DNA (mtDNA) inheritance.</text>
</comment>
<dbReference type="GO" id="GO:0005739">
    <property type="term" value="C:mitochondrion"/>
    <property type="evidence" value="ECO:0007669"/>
    <property type="project" value="UniProtKB-SubCell"/>
</dbReference>
<gene>
    <name evidence="7" type="ORF">NP233_g2520</name>
</gene>
<evidence type="ECO:0008006" key="9">
    <source>
        <dbReference type="Google" id="ProtNLM"/>
    </source>
</evidence>